<name>A0A9W9DEG2_9AGAR</name>
<reference evidence="1" key="1">
    <citation type="submission" date="2022-08" db="EMBL/GenBank/DDBJ databases">
        <authorList>
            <consortium name="DOE Joint Genome Institute"/>
            <person name="Min B."/>
            <person name="Riley R."/>
            <person name="Sierra-Patev S."/>
            <person name="Naranjo-Ortiz M."/>
            <person name="Looney B."/>
            <person name="Konkel Z."/>
            <person name="Slot J.C."/>
            <person name="Sakamoto Y."/>
            <person name="Steenwyk J.L."/>
            <person name="Rokas A."/>
            <person name="Carro J."/>
            <person name="Camarero S."/>
            <person name="Ferreira P."/>
            <person name="Molpeceres G."/>
            <person name="Ruiz-Duenas F.J."/>
            <person name="Serrano A."/>
            <person name="Henrissat B."/>
            <person name="Drula E."/>
            <person name="Hughes K.W."/>
            <person name="Mata J.L."/>
            <person name="Ishikawa N.K."/>
            <person name="Vargas-Isla R."/>
            <person name="Ushijima S."/>
            <person name="Smith C.A."/>
            <person name="Ahrendt S."/>
            <person name="Andreopoulos W."/>
            <person name="He G."/>
            <person name="Labutti K."/>
            <person name="Lipzen A."/>
            <person name="Ng V."/>
            <person name="Sandor L."/>
            <person name="Barry K."/>
            <person name="Martinez A.T."/>
            <person name="Xiao Y."/>
            <person name="Gibbons J.G."/>
            <person name="Terashima K."/>
            <person name="Hibbett D.S."/>
            <person name="Grigoriev I.V."/>
        </authorList>
    </citation>
    <scope>NUCLEOTIDE SEQUENCE</scope>
    <source>
        <strain evidence="1">Sp2 HRB7682 ss15</strain>
    </source>
</reference>
<dbReference type="Proteomes" id="UP001150238">
    <property type="component" value="Unassembled WGS sequence"/>
</dbReference>
<protein>
    <submittedName>
        <fullName evidence="1">Uncharacterized protein</fullName>
    </submittedName>
</protein>
<evidence type="ECO:0000313" key="2">
    <source>
        <dbReference type="Proteomes" id="UP001150238"/>
    </source>
</evidence>
<dbReference type="AlphaFoldDB" id="A0A9W9DEG2"/>
<evidence type="ECO:0000313" key="1">
    <source>
        <dbReference type="EMBL" id="KAJ4466481.1"/>
    </source>
</evidence>
<accession>A0A9W9DEG2</accession>
<sequence length="90" mass="10166">MRTEVGNSSKIGRVRVIFSLPTRNLGTLFPKSITPPSHLAYVEWFTKFSQKPEPHMGLYRAKPQLCKDGSRATSVIPLEAIQRSAHLYPK</sequence>
<organism evidence="1 2">
    <name type="scientific">Lentinula lateritia</name>
    <dbReference type="NCBI Taxonomy" id="40482"/>
    <lineage>
        <taxon>Eukaryota</taxon>
        <taxon>Fungi</taxon>
        <taxon>Dikarya</taxon>
        <taxon>Basidiomycota</taxon>
        <taxon>Agaricomycotina</taxon>
        <taxon>Agaricomycetes</taxon>
        <taxon>Agaricomycetidae</taxon>
        <taxon>Agaricales</taxon>
        <taxon>Marasmiineae</taxon>
        <taxon>Omphalotaceae</taxon>
        <taxon>Lentinula</taxon>
    </lineage>
</organism>
<proteinExistence type="predicted"/>
<reference evidence="1" key="2">
    <citation type="journal article" date="2023" name="Proc. Natl. Acad. Sci. U.S.A.">
        <title>A global phylogenomic analysis of the shiitake genus Lentinula.</title>
        <authorList>
            <person name="Sierra-Patev S."/>
            <person name="Min B."/>
            <person name="Naranjo-Ortiz M."/>
            <person name="Looney B."/>
            <person name="Konkel Z."/>
            <person name="Slot J.C."/>
            <person name="Sakamoto Y."/>
            <person name="Steenwyk J.L."/>
            <person name="Rokas A."/>
            <person name="Carro J."/>
            <person name="Camarero S."/>
            <person name="Ferreira P."/>
            <person name="Molpeceres G."/>
            <person name="Ruiz-Duenas F.J."/>
            <person name="Serrano A."/>
            <person name="Henrissat B."/>
            <person name="Drula E."/>
            <person name="Hughes K.W."/>
            <person name="Mata J.L."/>
            <person name="Ishikawa N.K."/>
            <person name="Vargas-Isla R."/>
            <person name="Ushijima S."/>
            <person name="Smith C.A."/>
            <person name="Donoghue J."/>
            <person name="Ahrendt S."/>
            <person name="Andreopoulos W."/>
            <person name="He G."/>
            <person name="LaButti K."/>
            <person name="Lipzen A."/>
            <person name="Ng V."/>
            <person name="Riley R."/>
            <person name="Sandor L."/>
            <person name="Barry K."/>
            <person name="Martinez A.T."/>
            <person name="Xiao Y."/>
            <person name="Gibbons J.G."/>
            <person name="Terashima K."/>
            <person name="Grigoriev I.V."/>
            <person name="Hibbett D."/>
        </authorList>
    </citation>
    <scope>NUCLEOTIDE SEQUENCE</scope>
    <source>
        <strain evidence="1">Sp2 HRB7682 ss15</strain>
    </source>
</reference>
<gene>
    <name evidence="1" type="ORF">C8J55DRAFT_242006</name>
</gene>
<dbReference type="EMBL" id="JANVFS010000045">
    <property type="protein sequence ID" value="KAJ4466481.1"/>
    <property type="molecule type" value="Genomic_DNA"/>
</dbReference>
<comment type="caution">
    <text evidence="1">The sequence shown here is derived from an EMBL/GenBank/DDBJ whole genome shotgun (WGS) entry which is preliminary data.</text>
</comment>